<keyword evidence="4" id="KW-0645">Protease</keyword>
<dbReference type="GO" id="GO:0005576">
    <property type="term" value="C:extracellular region"/>
    <property type="evidence" value="ECO:0007669"/>
    <property type="project" value="UniProtKB-SubCell"/>
</dbReference>
<dbReference type="EC" id="3.4.16.-" evidence="4"/>
<sequence>MGAMNIDRRSLVLVISALIVLPFDLFVHSAPLSGTDDGSEQWGYVEVRPKAHLFWWWYKSPHRVEDPTKPWPTLLWLQGGPGVSGVGFGNFGEIGPLNGNLEPRNATWLCKADLLFVDSPVGTGFSYTEDESLMVKTDYEAAADMTTLLMELFNKNETLQRSPLYIFAESYGGKFAVTLGLTVLESIDAGKLKLQLGGVALGDSWISPEDFMLSWGPLLKDVSRIDNNGLNSANSLALKAQKQIAEGKFKDAADTWSELEDAIGESSNYVSFYNFMLDEGSNLVARRKSTARPIGLVRNVFADYVTGSKGLISGLSSLMNGPIKKKLKIIPENLSWQSFSDPVFSALNGDFMKPRIEEVDKLLAKAINVTIYNGQLDLICATKGVEAWINKLKWDGLKNFMLEDRRPLYCGLDASVTKGFAASYQNLFLYWILGAGHMVPIDQPCVSLEMVGRVTQSPSAF</sequence>
<dbReference type="GO" id="GO:0006508">
    <property type="term" value="P:proteolysis"/>
    <property type="evidence" value="ECO:0007669"/>
    <property type="project" value="UniProtKB-KW"/>
</dbReference>
<dbReference type="PROSITE" id="PS00131">
    <property type="entry name" value="CARBOXYPEPT_SER_SER"/>
    <property type="match status" value="1"/>
</dbReference>
<dbReference type="GO" id="GO:0004185">
    <property type="term" value="F:serine-type carboxypeptidase activity"/>
    <property type="evidence" value="ECO:0007669"/>
    <property type="project" value="UniProtKB-UniRule"/>
</dbReference>
<organism evidence="5 6">
    <name type="scientific">Punica granatum</name>
    <name type="common">Pomegranate</name>
    <dbReference type="NCBI Taxonomy" id="22663"/>
    <lineage>
        <taxon>Eukaryota</taxon>
        <taxon>Viridiplantae</taxon>
        <taxon>Streptophyta</taxon>
        <taxon>Embryophyta</taxon>
        <taxon>Tracheophyta</taxon>
        <taxon>Spermatophyta</taxon>
        <taxon>Magnoliopsida</taxon>
        <taxon>eudicotyledons</taxon>
        <taxon>Gunneridae</taxon>
        <taxon>Pentapetalae</taxon>
        <taxon>rosids</taxon>
        <taxon>malvids</taxon>
        <taxon>Myrtales</taxon>
        <taxon>Lythraceae</taxon>
        <taxon>Punica</taxon>
    </lineage>
</organism>
<reference evidence="5 6" key="1">
    <citation type="submission" date="2017-11" db="EMBL/GenBank/DDBJ databases">
        <title>De-novo sequencing of pomegranate (Punica granatum L.) genome.</title>
        <authorList>
            <person name="Akparov Z."/>
            <person name="Amiraslanov A."/>
            <person name="Hajiyeva S."/>
            <person name="Abbasov M."/>
            <person name="Kaur K."/>
            <person name="Hamwieh A."/>
            <person name="Solovyev V."/>
            <person name="Salamov A."/>
            <person name="Braich B."/>
            <person name="Kosarev P."/>
            <person name="Mahmoud A."/>
            <person name="Hajiyev E."/>
            <person name="Babayeva S."/>
            <person name="Izzatullayeva V."/>
            <person name="Mammadov A."/>
            <person name="Mammadov A."/>
            <person name="Sharifova S."/>
            <person name="Ojaghi J."/>
            <person name="Eynullazada K."/>
            <person name="Bayramov B."/>
            <person name="Abdulazimova A."/>
            <person name="Shahmuradov I."/>
        </authorList>
    </citation>
    <scope>NUCLEOTIDE SEQUENCE [LARGE SCALE GENOMIC DNA]</scope>
    <source>
        <strain evidence="6">cv. AG2017</strain>
        <tissue evidence="5">Leaf</tissue>
    </source>
</reference>
<comment type="similarity">
    <text evidence="2 4">Belongs to the peptidase S10 family.</text>
</comment>
<dbReference type="EMBL" id="PGOL01001503">
    <property type="protein sequence ID" value="PKI57643.1"/>
    <property type="molecule type" value="Genomic_DNA"/>
</dbReference>
<keyword evidence="4" id="KW-0378">Hydrolase</keyword>
<dbReference type="PANTHER" id="PTHR11802:SF507">
    <property type="entry name" value="CARBOXYPEPTIDASE"/>
    <property type="match status" value="1"/>
</dbReference>
<evidence type="ECO:0000256" key="4">
    <source>
        <dbReference type="RuleBase" id="RU361156"/>
    </source>
</evidence>
<gene>
    <name evidence="5" type="ORF">CRG98_021971</name>
</gene>
<feature type="signal peptide" evidence="4">
    <location>
        <begin position="1"/>
        <end position="29"/>
    </location>
</feature>
<evidence type="ECO:0000313" key="6">
    <source>
        <dbReference type="Proteomes" id="UP000233551"/>
    </source>
</evidence>
<evidence type="ECO:0000256" key="1">
    <source>
        <dbReference type="ARBA" id="ARBA00004613"/>
    </source>
</evidence>
<dbReference type="FunFam" id="3.40.50.1820:FF:000123">
    <property type="entry name" value="Carboxypeptidase"/>
    <property type="match status" value="1"/>
</dbReference>
<keyword evidence="3" id="KW-0964">Secreted</keyword>
<accession>A0A2I0JNY8</accession>
<keyword evidence="6" id="KW-1185">Reference proteome</keyword>
<dbReference type="PANTHER" id="PTHR11802">
    <property type="entry name" value="SERINE PROTEASE FAMILY S10 SERINE CARBOXYPEPTIDASE"/>
    <property type="match status" value="1"/>
</dbReference>
<dbReference type="OrthoDB" id="443318at2759"/>
<dbReference type="SUPFAM" id="SSF53474">
    <property type="entry name" value="alpha/beta-Hydrolases"/>
    <property type="match status" value="1"/>
</dbReference>
<evidence type="ECO:0000256" key="2">
    <source>
        <dbReference type="ARBA" id="ARBA00009431"/>
    </source>
</evidence>
<dbReference type="AlphaFoldDB" id="A0A2I0JNY8"/>
<dbReference type="InterPro" id="IPR018202">
    <property type="entry name" value="Ser_caboxypep_ser_AS"/>
</dbReference>
<dbReference type="InterPro" id="IPR029058">
    <property type="entry name" value="AB_hydrolase_fold"/>
</dbReference>
<proteinExistence type="inferred from homology"/>
<feature type="chain" id="PRO_5047550937" description="Carboxypeptidase" evidence="4">
    <location>
        <begin position="30"/>
        <end position="461"/>
    </location>
</feature>
<keyword evidence="4" id="KW-0121">Carboxypeptidase</keyword>
<comment type="caution">
    <text evidence="5">The sequence shown here is derived from an EMBL/GenBank/DDBJ whole genome shotgun (WGS) entry which is preliminary data.</text>
</comment>
<dbReference type="InterPro" id="IPR001563">
    <property type="entry name" value="Peptidase_S10"/>
</dbReference>
<dbReference type="Proteomes" id="UP000233551">
    <property type="component" value="Unassembled WGS sequence"/>
</dbReference>
<dbReference type="Pfam" id="PF00450">
    <property type="entry name" value="Peptidase_S10"/>
    <property type="match status" value="1"/>
</dbReference>
<keyword evidence="4" id="KW-0732">Signal</keyword>
<dbReference type="Gene3D" id="3.40.50.1820">
    <property type="entry name" value="alpha/beta hydrolase"/>
    <property type="match status" value="1"/>
</dbReference>
<dbReference type="STRING" id="22663.A0A2I0JNY8"/>
<evidence type="ECO:0000256" key="3">
    <source>
        <dbReference type="ARBA" id="ARBA00022525"/>
    </source>
</evidence>
<comment type="subcellular location">
    <subcellularLocation>
        <location evidence="1">Secreted</location>
    </subcellularLocation>
</comment>
<name>A0A2I0JNY8_PUNGR</name>
<evidence type="ECO:0000313" key="5">
    <source>
        <dbReference type="EMBL" id="PKI57643.1"/>
    </source>
</evidence>
<dbReference type="GeneID" id="116197258"/>
<dbReference type="PRINTS" id="PR00724">
    <property type="entry name" value="CRBOXYPTASEC"/>
</dbReference>
<protein>
    <recommendedName>
        <fullName evidence="4">Carboxypeptidase</fullName>
        <ecNumber evidence="4">3.4.16.-</ecNumber>
    </recommendedName>
</protein>